<dbReference type="STRING" id="318479.A0A0N4U1K7"/>
<evidence type="ECO:0000256" key="2">
    <source>
        <dbReference type="ARBA" id="ARBA00009285"/>
    </source>
</evidence>
<dbReference type="SUPFAM" id="SSF52058">
    <property type="entry name" value="L domain-like"/>
    <property type="match status" value="1"/>
</dbReference>
<evidence type="ECO:0000256" key="4">
    <source>
        <dbReference type="ARBA" id="ARBA00022614"/>
    </source>
</evidence>
<evidence type="ECO:0000256" key="1">
    <source>
        <dbReference type="ARBA" id="ARBA00004642"/>
    </source>
</evidence>
<dbReference type="InterPro" id="IPR005637">
    <property type="entry name" value="TAP_C_dom"/>
</dbReference>
<dbReference type="InterPro" id="IPR057125">
    <property type="entry name" value="NXF1/2/3/5-like_LRR"/>
</dbReference>
<feature type="domain" description="NTF2" evidence="8">
    <location>
        <begin position="274"/>
        <end position="433"/>
    </location>
</feature>
<dbReference type="Gene3D" id="3.80.10.10">
    <property type="entry name" value="Ribonuclease Inhibitor"/>
    <property type="match status" value="1"/>
</dbReference>
<name>A0A0N4U1K7_DRAME</name>
<sequence length="544" mass="62463">MQVYCDKFASRDGVVMNQIRIVHGASTGKEFFLRVLGEQVDGIKPILLETDQNDIVFFIDDDETALAIQAMSRRINDPSTSCPVTIISKKAPLGFNAVGQDEIDLLTWVLNDRYDAETRTLDLSYFSLDRAFHAKPSYFSLCQNNIMMAVIDLIDKYYGSVTSLIMKGNRLRFLDHFSCLKYRIRNIQTLDLSSNRIDSASELEKLKEWPVETLFFENNPLCSQFVSAEAYLRTVNLSRVETLCLTSVNKFLQISSLSLNKPKVYCISTQCKEFVENFVTRYINIFDSIDTNDRSFLTDAYDENATFSLSVENLSDAKGTHEGISDNNFRISEWEYYKGKVFCRGAMEIVVQLRKLPPTAHIFETFNVVDVPIVKGNIMRFSLQGFFRDASINMKNPLTDTSLSVLPRYFCREFVLIDKGYGKIAIINDTLFIAIGSSKRLEDYKGILRNMIEERRRNYAEEEVQSRMEANISPTPTLPELTPKELALAGYESMQKLLIELFSQQSQMKPEWSRKCLMDLNWDCEEAYKAFLALRDKIPSEAFQ</sequence>
<reference evidence="13" key="1">
    <citation type="submission" date="2017-02" db="UniProtKB">
        <authorList>
            <consortium name="WormBaseParasite"/>
        </authorList>
    </citation>
    <scope>IDENTIFICATION</scope>
</reference>
<dbReference type="InterPro" id="IPR009060">
    <property type="entry name" value="UBA-like_sf"/>
</dbReference>
<evidence type="ECO:0000313" key="12">
    <source>
        <dbReference type="Proteomes" id="UP000274756"/>
    </source>
</evidence>
<dbReference type="SUPFAM" id="SSF54427">
    <property type="entry name" value="NTF2-like"/>
    <property type="match status" value="1"/>
</dbReference>
<evidence type="ECO:0000313" key="10">
    <source>
        <dbReference type="EMBL" id="VDN54882.1"/>
    </source>
</evidence>
<dbReference type="Pfam" id="PF03943">
    <property type="entry name" value="TAP_C"/>
    <property type="match status" value="1"/>
</dbReference>
<dbReference type="FunFam" id="1.10.8.10:FF:000018">
    <property type="entry name" value="Nuclear RNA export factor 1"/>
    <property type="match status" value="1"/>
</dbReference>
<dbReference type="OrthoDB" id="25872at2759"/>
<dbReference type="GO" id="GO:0005654">
    <property type="term" value="C:nucleoplasm"/>
    <property type="evidence" value="ECO:0007669"/>
    <property type="project" value="UniProtKB-SubCell"/>
</dbReference>
<dbReference type="Pfam" id="PF09162">
    <property type="entry name" value="Tap-RNA_bind"/>
    <property type="match status" value="1"/>
</dbReference>
<dbReference type="Proteomes" id="UP000038040">
    <property type="component" value="Unplaced"/>
</dbReference>
<dbReference type="InterPro" id="IPR032675">
    <property type="entry name" value="LRR_dom_sf"/>
</dbReference>
<feature type="domain" description="TAP-C" evidence="9">
    <location>
        <begin position="493"/>
        <end position="544"/>
    </location>
</feature>
<evidence type="ECO:0000313" key="13">
    <source>
        <dbReference type="WBParaSite" id="DME_0000049501-mRNA-1"/>
    </source>
</evidence>
<dbReference type="Pfam" id="PF24048">
    <property type="entry name" value="LRR_NXF1-5"/>
    <property type="match status" value="1"/>
</dbReference>
<dbReference type="InterPro" id="IPR015245">
    <property type="entry name" value="Tap_RNA-bd"/>
</dbReference>
<dbReference type="InterPro" id="IPR001611">
    <property type="entry name" value="Leu-rich_rpt"/>
</dbReference>
<dbReference type="SUPFAM" id="SSF54928">
    <property type="entry name" value="RNA-binding domain, RBD"/>
    <property type="match status" value="1"/>
</dbReference>
<dbReference type="Proteomes" id="UP000274756">
    <property type="component" value="Unassembled WGS sequence"/>
</dbReference>
<dbReference type="CDD" id="cd14342">
    <property type="entry name" value="UBA_TAP-C"/>
    <property type="match status" value="1"/>
</dbReference>
<dbReference type="SMART" id="SM00804">
    <property type="entry name" value="TAP_C"/>
    <property type="match status" value="1"/>
</dbReference>
<evidence type="ECO:0000256" key="3">
    <source>
        <dbReference type="ARBA" id="ARBA00022448"/>
    </source>
</evidence>
<organism evidence="11 13">
    <name type="scientific">Dracunculus medinensis</name>
    <name type="common">Guinea worm</name>
    <dbReference type="NCBI Taxonomy" id="318479"/>
    <lineage>
        <taxon>Eukaryota</taxon>
        <taxon>Metazoa</taxon>
        <taxon>Ecdysozoa</taxon>
        <taxon>Nematoda</taxon>
        <taxon>Chromadorea</taxon>
        <taxon>Rhabditida</taxon>
        <taxon>Spirurina</taxon>
        <taxon>Dracunculoidea</taxon>
        <taxon>Dracunculidae</taxon>
        <taxon>Dracunculus</taxon>
    </lineage>
</organism>
<keyword evidence="6" id="KW-0509">mRNA transport</keyword>
<dbReference type="WBParaSite" id="DME_0000049501-mRNA-1">
    <property type="protein sequence ID" value="DME_0000049501-mRNA-1"/>
    <property type="gene ID" value="DME_0000049501"/>
</dbReference>
<accession>A0A0N4U1K7</accession>
<dbReference type="PANTHER" id="PTHR10662:SF22">
    <property type="entry name" value="NUCLEAR RNA EXPORT FACTOR 1"/>
    <property type="match status" value="1"/>
</dbReference>
<dbReference type="InterPro" id="IPR018222">
    <property type="entry name" value="Nuclear_transport_factor_2_euk"/>
</dbReference>
<keyword evidence="4" id="KW-0433">Leucine-rich repeat</keyword>
<protein>
    <submittedName>
        <fullName evidence="13">TAP-C domain-containing protein</fullName>
    </submittedName>
</protein>
<dbReference type="SUPFAM" id="SSF46934">
    <property type="entry name" value="UBA-like"/>
    <property type="match status" value="1"/>
</dbReference>
<keyword evidence="7" id="KW-0539">Nucleus</keyword>
<dbReference type="GO" id="GO:0016973">
    <property type="term" value="P:poly(A)+ mRNA export from nucleus"/>
    <property type="evidence" value="ECO:0007669"/>
    <property type="project" value="TreeGrafter"/>
</dbReference>
<dbReference type="PROSITE" id="PS51450">
    <property type="entry name" value="LRR"/>
    <property type="match status" value="1"/>
</dbReference>
<keyword evidence="5" id="KW-0677">Repeat</keyword>
<dbReference type="PROSITE" id="PS50177">
    <property type="entry name" value="NTF2_DOMAIN"/>
    <property type="match status" value="1"/>
</dbReference>
<keyword evidence="3" id="KW-0813">Transport</keyword>
<reference evidence="10 12" key="2">
    <citation type="submission" date="2018-11" db="EMBL/GenBank/DDBJ databases">
        <authorList>
            <consortium name="Pathogen Informatics"/>
        </authorList>
    </citation>
    <scope>NUCLEOTIDE SEQUENCE [LARGE SCALE GENOMIC DNA]</scope>
</reference>
<dbReference type="Pfam" id="PF22602">
    <property type="entry name" value="NXF_NTF2"/>
    <property type="match status" value="1"/>
</dbReference>
<evidence type="ECO:0000259" key="9">
    <source>
        <dbReference type="PROSITE" id="PS51281"/>
    </source>
</evidence>
<comment type="similarity">
    <text evidence="2">Belongs to the NXF family.</text>
</comment>
<keyword evidence="12" id="KW-1185">Reference proteome</keyword>
<evidence type="ECO:0000313" key="11">
    <source>
        <dbReference type="Proteomes" id="UP000038040"/>
    </source>
</evidence>
<dbReference type="EMBL" id="UYYG01001151">
    <property type="protein sequence ID" value="VDN54882.1"/>
    <property type="molecule type" value="Genomic_DNA"/>
</dbReference>
<dbReference type="GO" id="GO:0005737">
    <property type="term" value="C:cytoplasm"/>
    <property type="evidence" value="ECO:0007669"/>
    <property type="project" value="InterPro"/>
</dbReference>
<proteinExistence type="inferred from homology"/>
<dbReference type="InterPro" id="IPR012677">
    <property type="entry name" value="Nucleotide-bd_a/b_plait_sf"/>
</dbReference>
<evidence type="ECO:0000259" key="8">
    <source>
        <dbReference type="PROSITE" id="PS50177"/>
    </source>
</evidence>
<dbReference type="PANTHER" id="PTHR10662">
    <property type="entry name" value="NUCLEAR RNA EXPORT FACTOR"/>
    <property type="match status" value="1"/>
</dbReference>
<dbReference type="PROSITE" id="PS51281">
    <property type="entry name" value="TAP_C"/>
    <property type="match status" value="1"/>
</dbReference>
<gene>
    <name evidence="10" type="ORF">DME_LOCUS4855</name>
</gene>
<dbReference type="AlphaFoldDB" id="A0A0N4U1K7"/>
<evidence type="ECO:0000256" key="6">
    <source>
        <dbReference type="ARBA" id="ARBA00022816"/>
    </source>
</evidence>
<comment type="subcellular location">
    <subcellularLocation>
        <location evidence="1">Nucleus</location>
        <location evidence="1">Nucleoplasm</location>
    </subcellularLocation>
</comment>
<dbReference type="Gene3D" id="3.10.450.50">
    <property type="match status" value="1"/>
</dbReference>
<dbReference type="Gene3D" id="1.10.8.10">
    <property type="entry name" value="DNA helicase RuvA subunit, C-terminal domain"/>
    <property type="match status" value="1"/>
</dbReference>
<evidence type="ECO:0000256" key="7">
    <source>
        <dbReference type="ARBA" id="ARBA00023242"/>
    </source>
</evidence>
<dbReference type="InterPro" id="IPR002075">
    <property type="entry name" value="NTF2_dom"/>
</dbReference>
<evidence type="ECO:0000256" key="5">
    <source>
        <dbReference type="ARBA" id="ARBA00022737"/>
    </source>
</evidence>
<dbReference type="Gene3D" id="3.30.70.330">
    <property type="match status" value="1"/>
</dbReference>
<dbReference type="InterPro" id="IPR035979">
    <property type="entry name" value="RBD_domain_sf"/>
</dbReference>
<dbReference type="InterPro" id="IPR030217">
    <property type="entry name" value="NXF_fam"/>
</dbReference>
<dbReference type="GO" id="GO:0003723">
    <property type="term" value="F:RNA binding"/>
    <property type="evidence" value="ECO:0007669"/>
    <property type="project" value="InterPro"/>
</dbReference>
<dbReference type="InterPro" id="IPR032710">
    <property type="entry name" value="NTF2-like_dom_sf"/>
</dbReference>